<feature type="transmembrane region" description="Helical" evidence="1">
    <location>
        <begin position="151"/>
        <end position="173"/>
    </location>
</feature>
<dbReference type="PANTHER" id="PTHR43677">
    <property type="entry name" value="SHORT-CHAIN DEHYDROGENASE/REDUCTASE"/>
    <property type="match status" value="1"/>
</dbReference>
<dbReference type="InterPro" id="IPR051397">
    <property type="entry name" value="Zn-ADH-like_protein"/>
</dbReference>
<dbReference type="EMBL" id="CP014692">
    <property type="protein sequence ID" value="AQS83436.1"/>
    <property type="molecule type" value="Genomic_DNA"/>
</dbReference>
<dbReference type="GO" id="GO:0043957">
    <property type="term" value="F:acryloyl-CoA reductase (NADPH) activity"/>
    <property type="evidence" value="ECO:0007669"/>
    <property type="project" value="TreeGrafter"/>
</dbReference>
<name>A0A1U9KCD1_ACEAC</name>
<evidence type="ECO:0000259" key="2">
    <source>
        <dbReference type="SMART" id="SM00829"/>
    </source>
</evidence>
<protein>
    <submittedName>
        <fullName evidence="3">Acryloyl-CoA reductase</fullName>
    </submittedName>
</protein>
<keyword evidence="1" id="KW-0472">Membrane</keyword>
<reference evidence="3 4" key="1">
    <citation type="submission" date="2016-03" db="EMBL/GenBank/DDBJ databases">
        <title>Acetic acid bacteria sequencing.</title>
        <authorList>
            <person name="Brandt J."/>
            <person name="Jakob F."/>
            <person name="Vogel R.F."/>
        </authorList>
    </citation>
    <scope>NUCLEOTIDE SEQUENCE [LARGE SCALE GENOMIC DNA]</scope>
    <source>
        <strain evidence="3 4">TMW2.1153</strain>
    </source>
</reference>
<dbReference type="Gene3D" id="3.40.50.720">
    <property type="entry name" value="NAD(P)-binding Rossmann-like Domain"/>
    <property type="match status" value="1"/>
</dbReference>
<evidence type="ECO:0000313" key="3">
    <source>
        <dbReference type="EMBL" id="AQS83436.1"/>
    </source>
</evidence>
<dbReference type="NCBIfam" id="TIGR02823">
    <property type="entry name" value="oxido_YhdH"/>
    <property type="match status" value="1"/>
</dbReference>
<dbReference type="SUPFAM" id="SSF50129">
    <property type="entry name" value="GroES-like"/>
    <property type="match status" value="1"/>
</dbReference>
<dbReference type="InterPro" id="IPR011032">
    <property type="entry name" value="GroES-like_sf"/>
</dbReference>
<dbReference type="SMART" id="SM00829">
    <property type="entry name" value="PKS_ER"/>
    <property type="match status" value="1"/>
</dbReference>
<gene>
    <name evidence="3" type="ORF">A0U92_00205</name>
</gene>
<dbReference type="AlphaFoldDB" id="A0A1U9KCD1"/>
<dbReference type="Pfam" id="PF00107">
    <property type="entry name" value="ADH_zinc_N"/>
    <property type="match status" value="1"/>
</dbReference>
<dbReference type="eggNOG" id="COG0604">
    <property type="taxonomic scope" value="Bacteria"/>
</dbReference>
<dbReference type="CDD" id="cd08288">
    <property type="entry name" value="MDR_yhdh"/>
    <property type="match status" value="1"/>
</dbReference>
<dbReference type="SUPFAM" id="SSF51735">
    <property type="entry name" value="NAD(P)-binding Rossmann-fold domains"/>
    <property type="match status" value="1"/>
</dbReference>
<evidence type="ECO:0000313" key="4">
    <source>
        <dbReference type="Proteomes" id="UP000188937"/>
    </source>
</evidence>
<dbReference type="InterPro" id="IPR036291">
    <property type="entry name" value="NAD(P)-bd_dom_sf"/>
</dbReference>
<proteinExistence type="predicted"/>
<organism evidence="3 4">
    <name type="scientific">Acetobacter aceti</name>
    <dbReference type="NCBI Taxonomy" id="435"/>
    <lineage>
        <taxon>Bacteria</taxon>
        <taxon>Pseudomonadati</taxon>
        <taxon>Pseudomonadota</taxon>
        <taxon>Alphaproteobacteria</taxon>
        <taxon>Acetobacterales</taxon>
        <taxon>Acetobacteraceae</taxon>
        <taxon>Acetobacter</taxon>
        <taxon>Acetobacter subgen. Acetobacter</taxon>
    </lineage>
</organism>
<keyword evidence="4" id="KW-1185">Reference proteome</keyword>
<dbReference type="Proteomes" id="UP000188937">
    <property type="component" value="Chromosome"/>
</dbReference>
<dbReference type="Pfam" id="PF08240">
    <property type="entry name" value="ADH_N"/>
    <property type="match status" value="1"/>
</dbReference>
<dbReference type="STRING" id="435.A0U92_00205"/>
<dbReference type="OrthoDB" id="9782155at2"/>
<dbReference type="Gene3D" id="3.90.180.10">
    <property type="entry name" value="Medium-chain alcohol dehydrogenases, catalytic domain"/>
    <property type="match status" value="1"/>
</dbReference>
<dbReference type="InterPro" id="IPR014188">
    <property type="entry name" value="Acrylyl-CoA_reductase_AcuI"/>
</dbReference>
<keyword evidence="1" id="KW-0812">Transmembrane</keyword>
<dbReference type="InterPro" id="IPR013154">
    <property type="entry name" value="ADH-like_N"/>
</dbReference>
<sequence>MFDAVIIEKNDEGQAASFRQIALDALPVGDVLVKVEWSTLNYKDALAITGKGPIVKSWPMVPGVDFAGTVVESASPDFLPGDKVLLNGWGVGEKHWGGLAGLARVSSEWLIRLPAAFSARQAMILGTAGYTAMLCVMALEHADVKLNDGPVLVTGASGGVGSIAVMLLSGLGYETVAVTGRMAEKDYLESLGASRVIQRDLFTSKSRPLEKAEWAGAIDVVGGQVLASVCAAVRLHGAVAACGLAGGMDLPLTVAPFILRGVSLLGIDSTLCPREQRIRAWDRLAGLIDVTRLEEVVSEYPLSQAVEAAHALMDGRTRGRILINVAG</sequence>
<feature type="transmembrane region" description="Helical" evidence="1">
    <location>
        <begin position="122"/>
        <end position="139"/>
    </location>
</feature>
<dbReference type="InterPro" id="IPR013149">
    <property type="entry name" value="ADH-like_C"/>
</dbReference>
<dbReference type="KEGG" id="aace:A0U92_00205"/>
<dbReference type="RefSeq" id="WP_077811470.1">
    <property type="nucleotide sequence ID" value="NZ_CP014692.1"/>
</dbReference>
<evidence type="ECO:0000256" key="1">
    <source>
        <dbReference type="SAM" id="Phobius"/>
    </source>
</evidence>
<dbReference type="PANTHER" id="PTHR43677:SF1">
    <property type="entry name" value="ACRYLYL-COA REDUCTASE ACUI-RELATED"/>
    <property type="match status" value="1"/>
</dbReference>
<keyword evidence="1" id="KW-1133">Transmembrane helix</keyword>
<accession>A0A1U9KCD1</accession>
<feature type="domain" description="Enoyl reductase (ER)" evidence="2">
    <location>
        <begin position="13"/>
        <end position="323"/>
    </location>
</feature>
<dbReference type="InterPro" id="IPR020843">
    <property type="entry name" value="ER"/>
</dbReference>